<feature type="domain" description="Lipoyl-binding" evidence="7">
    <location>
        <begin position="518"/>
        <end position="592"/>
    </location>
</feature>
<protein>
    <submittedName>
        <fullName evidence="10">3-methylcrotonyl-CoA carboxylase alpha subunit</fullName>
    </submittedName>
</protein>
<evidence type="ECO:0000313" key="10">
    <source>
        <dbReference type="EMBL" id="SKB06918.1"/>
    </source>
</evidence>
<dbReference type="InterPro" id="IPR000089">
    <property type="entry name" value="Biotin_lipoyl"/>
</dbReference>
<accession>A0A1T4YZE5</accession>
<keyword evidence="4 6" id="KW-0067">ATP-binding</keyword>
<dbReference type="SUPFAM" id="SSF52440">
    <property type="entry name" value="PreATP-grasp domain"/>
    <property type="match status" value="1"/>
</dbReference>
<dbReference type="Pfam" id="PF00289">
    <property type="entry name" value="Biotin_carb_N"/>
    <property type="match status" value="1"/>
</dbReference>
<evidence type="ECO:0000256" key="5">
    <source>
        <dbReference type="ARBA" id="ARBA00023267"/>
    </source>
</evidence>
<dbReference type="STRING" id="1736691.SAMN06295964_1484"/>
<dbReference type="InterPro" id="IPR050856">
    <property type="entry name" value="Biotin_carboxylase_complex"/>
</dbReference>
<dbReference type="Pfam" id="PF00364">
    <property type="entry name" value="Biotin_lipoyl"/>
    <property type="match status" value="1"/>
</dbReference>
<dbReference type="InterPro" id="IPR011053">
    <property type="entry name" value="Single_hybrid_motif"/>
</dbReference>
<evidence type="ECO:0000256" key="2">
    <source>
        <dbReference type="ARBA" id="ARBA00022598"/>
    </source>
</evidence>
<dbReference type="GO" id="GO:0005524">
    <property type="term" value="F:ATP binding"/>
    <property type="evidence" value="ECO:0007669"/>
    <property type="project" value="UniProtKB-UniRule"/>
</dbReference>
<feature type="domain" description="ATP-grasp" evidence="8">
    <location>
        <begin position="113"/>
        <end position="300"/>
    </location>
</feature>
<dbReference type="SMART" id="SM00878">
    <property type="entry name" value="Biotin_carb_C"/>
    <property type="match status" value="1"/>
</dbReference>
<dbReference type="InterPro" id="IPR001882">
    <property type="entry name" value="Biotin_BS"/>
</dbReference>
<dbReference type="EMBL" id="LT796768">
    <property type="protein sequence ID" value="SKB06918.1"/>
    <property type="molecule type" value="Genomic_DNA"/>
</dbReference>
<dbReference type="InterPro" id="IPR011761">
    <property type="entry name" value="ATP-grasp"/>
</dbReference>
<dbReference type="PANTHER" id="PTHR18866">
    <property type="entry name" value="CARBOXYLASE:PYRUVATE/ACETYL-COA/PROPIONYL-COA CARBOXYLASE"/>
    <property type="match status" value="1"/>
</dbReference>
<dbReference type="CDD" id="cd06850">
    <property type="entry name" value="biotinyl_domain"/>
    <property type="match status" value="1"/>
</dbReference>
<keyword evidence="2" id="KW-0436">Ligase</keyword>
<dbReference type="OrthoDB" id="9760256at2"/>
<dbReference type="PROSITE" id="PS50975">
    <property type="entry name" value="ATP_GRASP"/>
    <property type="match status" value="1"/>
</dbReference>
<feature type="domain" description="Biotin carboxylation" evidence="9">
    <location>
        <begin position="2"/>
        <end position="428"/>
    </location>
</feature>
<dbReference type="InterPro" id="IPR016185">
    <property type="entry name" value="PreATP-grasp_dom_sf"/>
</dbReference>
<dbReference type="Gene3D" id="2.40.50.100">
    <property type="match status" value="1"/>
</dbReference>
<dbReference type="Gene3D" id="3.30.470.20">
    <property type="entry name" value="ATP-grasp fold, B domain"/>
    <property type="match status" value="1"/>
</dbReference>
<dbReference type="PROSITE" id="PS50968">
    <property type="entry name" value="BIOTINYL_LIPOYL"/>
    <property type="match status" value="1"/>
</dbReference>
<evidence type="ECO:0000256" key="1">
    <source>
        <dbReference type="ARBA" id="ARBA00001953"/>
    </source>
</evidence>
<sequence length="596" mass="63926">MTLDSVLVANRGEIAARVLRACRELGIRGIAVHVAGDTAHLPWADAAVEVPSYLDGAAIVDATREAGAAAVHPGYGFLSENAAFARAVTEAGLVFVGPDADVIELMGRKDRAREVAERAGVPVMPRYEPDAVPTDAFPVLVKAAAGGGGKGMHVVRDPQDLGHALATAAREARAAFDDDTLLIERYVEGGRHVEVQVFGDRHGHVVHLLDRDCSVQRRHQKVVEEAPAPGLDPEVRERIRSAAVALCREVGYVNAGTVEYLVHGDEAYFLEMNTRLQVEHPVTEEVTGTDLVHWQLAVAAAEPLPLRQDEITEHGHAVEVRVYAEDPYAGFLPQAGRIREVWWPGARVESVIEDFDGATVSAAFDPMIAKIVTTGADRDEAVDAMVEALDMTAVFGIRSNVGFLRRVVDSARFRAAGMDTGWLDTAPEELLSLPVVPEAAAACAARLLWPRPADGWRVAGPPAPLLLPVVDEEGERHEVTTWSDHVLPATTDGARAWVAVRGETHVFERPDGTRRPRAVHAGDAEVTAPMPGTVIAVEVEQGDRVEAGQRLGAVEAMKMELTLTAAHAGVVTVVAATVGRQVKMGDLLFHVEAGED</sequence>
<evidence type="ECO:0000256" key="4">
    <source>
        <dbReference type="ARBA" id="ARBA00022840"/>
    </source>
</evidence>
<dbReference type="GO" id="GO:0046872">
    <property type="term" value="F:metal ion binding"/>
    <property type="evidence" value="ECO:0007669"/>
    <property type="project" value="InterPro"/>
</dbReference>
<gene>
    <name evidence="10" type="ORF">SAMN06295964_1484</name>
</gene>
<dbReference type="FunFam" id="2.40.50.100:FF:000003">
    <property type="entry name" value="Acetyl-CoA carboxylase biotin carboxyl carrier protein"/>
    <property type="match status" value="1"/>
</dbReference>
<evidence type="ECO:0000259" key="8">
    <source>
        <dbReference type="PROSITE" id="PS50975"/>
    </source>
</evidence>
<dbReference type="InterPro" id="IPR005482">
    <property type="entry name" value="Biotin_COase_C"/>
</dbReference>
<dbReference type="Proteomes" id="UP000191040">
    <property type="component" value="Chromosome I"/>
</dbReference>
<name>A0A1T4YZE5_9ACTN</name>
<evidence type="ECO:0000259" key="9">
    <source>
        <dbReference type="PROSITE" id="PS50979"/>
    </source>
</evidence>
<evidence type="ECO:0000313" key="11">
    <source>
        <dbReference type="Proteomes" id="UP000191040"/>
    </source>
</evidence>
<dbReference type="PROSITE" id="PS00866">
    <property type="entry name" value="CPSASE_1"/>
    <property type="match status" value="1"/>
</dbReference>
<dbReference type="RefSeq" id="WP_078699561.1">
    <property type="nucleotide sequence ID" value="NZ_LT796768.1"/>
</dbReference>
<dbReference type="InterPro" id="IPR011054">
    <property type="entry name" value="Rudment_hybrid_motif"/>
</dbReference>
<dbReference type="PROSITE" id="PS00188">
    <property type="entry name" value="BIOTIN"/>
    <property type="match status" value="1"/>
</dbReference>
<dbReference type="SUPFAM" id="SSF56059">
    <property type="entry name" value="Glutathione synthetase ATP-binding domain-like"/>
    <property type="match status" value="1"/>
</dbReference>
<dbReference type="PROSITE" id="PS00867">
    <property type="entry name" value="CPSASE_2"/>
    <property type="match status" value="1"/>
</dbReference>
<proteinExistence type="predicted"/>
<dbReference type="PANTHER" id="PTHR18866:SF126">
    <property type="entry name" value="BIOTIN CARBOXYLASE"/>
    <property type="match status" value="1"/>
</dbReference>
<dbReference type="PROSITE" id="PS50979">
    <property type="entry name" value="BC"/>
    <property type="match status" value="1"/>
</dbReference>
<comment type="cofactor">
    <cofactor evidence="1">
        <name>biotin</name>
        <dbReference type="ChEBI" id="CHEBI:57586"/>
    </cofactor>
</comment>
<dbReference type="GO" id="GO:0004075">
    <property type="term" value="F:biotin carboxylase activity"/>
    <property type="evidence" value="ECO:0007669"/>
    <property type="project" value="UniProtKB-EC"/>
</dbReference>
<dbReference type="SUPFAM" id="SSF51230">
    <property type="entry name" value="Single hybrid motif"/>
    <property type="match status" value="1"/>
</dbReference>
<keyword evidence="11" id="KW-1185">Reference proteome</keyword>
<organism evidence="10 11">
    <name type="scientific">Aeromicrobium choanae</name>
    <dbReference type="NCBI Taxonomy" id="1736691"/>
    <lineage>
        <taxon>Bacteria</taxon>
        <taxon>Bacillati</taxon>
        <taxon>Actinomycetota</taxon>
        <taxon>Actinomycetes</taxon>
        <taxon>Propionibacteriales</taxon>
        <taxon>Nocardioidaceae</taxon>
        <taxon>Aeromicrobium</taxon>
    </lineage>
</organism>
<evidence type="ECO:0000256" key="3">
    <source>
        <dbReference type="ARBA" id="ARBA00022741"/>
    </source>
</evidence>
<evidence type="ECO:0000259" key="7">
    <source>
        <dbReference type="PROSITE" id="PS50968"/>
    </source>
</evidence>
<dbReference type="InterPro" id="IPR011764">
    <property type="entry name" value="Biotin_carboxylation_dom"/>
</dbReference>
<dbReference type="Pfam" id="PF02786">
    <property type="entry name" value="CPSase_L_D2"/>
    <property type="match status" value="1"/>
</dbReference>
<dbReference type="InterPro" id="IPR005481">
    <property type="entry name" value="BC-like_N"/>
</dbReference>
<dbReference type="AlphaFoldDB" id="A0A1T4YZE5"/>
<keyword evidence="3 6" id="KW-0547">Nucleotide-binding</keyword>
<dbReference type="InterPro" id="IPR005479">
    <property type="entry name" value="CPAse_ATP-bd"/>
</dbReference>
<dbReference type="Pfam" id="PF02785">
    <property type="entry name" value="Biotin_carb_C"/>
    <property type="match status" value="1"/>
</dbReference>
<dbReference type="SUPFAM" id="SSF51246">
    <property type="entry name" value="Rudiment single hybrid motif"/>
    <property type="match status" value="1"/>
</dbReference>
<keyword evidence="5" id="KW-0092">Biotin</keyword>
<evidence type="ECO:0000256" key="6">
    <source>
        <dbReference type="PROSITE-ProRule" id="PRU00409"/>
    </source>
</evidence>
<reference evidence="11" key="1">
    <citation type="submission" date="2017-02" db="EMBL/GenBank/DDBJ databases">
        <authorList>
            <person name="Varghese N."/>
            <person name="Submissions S."/>
        </authorList>
    </citation>
    <scope>NUCLEOTIDE SEQUENCE [LARGE SCALE GENOMIC DNA]</scope>
    <source>
        <strain evidence="11">9H-4</strain>
    </source>
</reference>